<comment type="similarity">
    <text evidence="1">Belongs to the SAS10 family.</text>
</comment>
<evidence type="ECO:0000256" key="1">
    <source>
        <dbReference type="ARBA" id="ARBA00010979"/>
    </source>
</evidence>
<evidence type="ECO:0000313" key="3">
    <source>
        <dbReference type="Proteomes" id="UP000887565"/>
    </source>
</evidence>
<dbReference type="GO" id="GO:0032040">
    <property type="term" value="C:small-subunit processome"/>
    <property type="evidence" value="ECO:0007669"/>
    <property type="project" value="TreeGrafter"/>
</dbReference>
<evidence type="ECO:0000313" key="4">
    <source>
        <dbReference type="WBParaSite" id="nRc.2.0.1.t43853-RA"/>
    </source>
</evidence>
<keyword evidence="3" id="KW-1185">Reference proteome</keyword>
<reference evidence="4" key="1">
    <citation type="submission" date="2022-11" db="UniProtKB">
        <authorList>
            <consortium name="WormBaseParasite"/>
        </authorList>
    </citation>
    <scope>IDENTIFICATION</scope>
</reference>
<dbReference type="PANTHER" id="PTHR13237">
    <property type="entry name" value="SOMETHING ABOUT SILENCING PROTEIN 10-RELATED"/>
    <property type="match status" value="1"/>
</dbReference>
<dbReference type="Proteomes" id="UP000887565">
    <property type="component" value="Unplaced"/>
</dbReference>
<dbReference type="InterPro" id="IPR007146">
    <property type="entry name" value="Sas10/Utp3/C1D"/>
</dbReference>
<dbReference type="OMA" id="PPKMMAV"/>
<feature type="region of interest" description="Disordered" evidence="2">
    <location>
        <begin position="207"/>
        <end position="229"/>
    </location>
</feature>
<dbReference type="PANTHER" id="PTHR13237:SF9">
    <property type="entry name" value="NEUROGUIDIN"/>
    <property type="match status" value="1"/>
</dbReference>
<accession>A0A915L268</accession>
<name>A0A915L268_ROMCU</name>
<evidence type="ECO:0000256" key="2">
    <source>
        <dbReference type="SAM" id="MobiDB-lite"/>
    </source>
</evidence>
<proteinExistence type="inferred from homology"/>
<dbReference type="Pfam" id="PF04000">
    <property type="entry name" value="Sas10_Utp3"/>
    <property type="match status" value="1"/>
</dbReference>
<dbReference type="GO" id="GO:0000462">
    <property type="term" value="P:maturation of SSU-rRNA from tricistronic rRNA transcript (SSU-rRNA, 5.8S rRNA, LSU-rRNA)"/>
    <property type="evidence" value="ECO:0007669"/>
    <property type="project" value="TreeGrafter"/>
</dbReference>
<protein>
    <submittedName>
        <fullName evidence="4">Neuroguidin</fullName>
    </submittedName>
</protein>
<organism evidence="3 4">
    <name type="scientific">Romanomermis culicivorax</name>
    <name type="common">Nematode worm</name>
    <dbReference type="NCBI Taxonomy" id="13658"/>
    <lineage>
        <taxon>Eukaryota</taxon>
        <taxon>Metazoa</taxon>
        <taxon>Ecdysozoa</taxon>
        <taxon>Nematoda</taxon>
        <taxon>Enoplea</taxon>
        <taxon>Dorylaimia</taxon>
        <taxon>Mermithida</taxon>
        <taxon>Mermithoidea</taxon>
        <taxon>Mermithidae</taxon>
        <taxon>Romanomermis</taxon>
    </lineage>
</organism>
<dbReference type="WBParaSite" id="nRc.2.0.1.t43853-RA">
    <property type="protein sequence ID" value="nRc.2.0.1.t43853-RA"/>
    <property type="gene ID" value="nRc.2.0.1.g43853"/>
</dbReference>
<feature type="region of interest" description="Disordered" evidence="2">
    <location>
        <begin position="137"/>
        <end position="171"/>
    </location>
</feature>
<dbReference type="AlphaFoldDB" id="A0A915L268"/>
<sequence length="285" mass="32930">MPPDYSESEKNVEIARFEKLIADIDNQTSELSSFVKKCIESADENLDTEKGIGLLDVKNHSMINYLIDLSFLMLQKLNKKSIKSDPTILRLAETRVVLERIRPIEAKLKYQIDKYMKLLSSNKQSLDVDPLRFKSNLENFGGEGDSDKDSIDSDDDPGEEKNLEETYVPPKLMAVPYSEERALERAKRRALSSSLVKDLREQYGDAPTEIRDNIDSRRKKNVDSSKKRTEYEENNFMRLPTTKKQRKMDNNNRTNSTLNYLLNFGDYNVEEIVNKNNVRVDTVCI</sequence>